<dbReference type="PANTHER" id="PTHR22642:SF2">
    <property type="entry name" value="PROTEIN LONG AFTER FAR-RED 3"/>
    <property type="match status" value="1"/>
</dbReference>
<dbReference type="Proteomes" id="UP000253509">
    <property type="component" value="Unassembled WGS sequence"/>
</dbReference>
<keyword evidence="2" id="KW-0378">Hydrolase</keyword>
<comment type="caution">
    <text evidence="2">The sequence shown here is derived from an EMBL/GenBank/DDBJ whole genome shotgun (WGS) entry which is preliminary data.</text>
</comment>
<dbReference type="GO" id="GO:0016810">
    <property type="term" value="F:hydrolase activity, acting on carbon-nitrogen (but not peptide) bonds"/>
    <property type="evidence" value="ECO:0007669"/>
    <property type="project" value="InterPro"/>
</dbReference>
<name>A0A366IRN7_9MICO</name>
<protein>
    <submittedName>
        <fullName evidence="2">Amidohydrolase family protein</fullName>
    </submittedName>
</protein>
<gene>
    <name evidence="2" type="ORF">DFO65_101503</name>
</gene>
<proteinExistence type="predicted"/>
<evidence type="ECO:0000259" key="1">
    <source>
        <dbReference type="Pfam" id="PF07969"/>
    </source>
</evidence>
<dbReference type="InterPro" id="IPR013108">
    <property type="entry name" value="Amidohydro_3"/>
</dbReference>
<dbReference type="AlphaFoldDB" id="A0A366IRN7"/>
<organism evidence="2 3">
    <name type="scientific">Brevibacterium celere</name>
    <dbReference type="NCBI Taxonomy" id="225845"/>
    <lineage>
        <taxon>Bacteria</taxon>
        <taxon>Bacillati</taxon>
        <taxon>Actinomycetota</taxon>
        <taxon>Actinomycetes</taxon>
        <taxon>Micrococcales</taxon>
        <taxon>Brevibacteriaceae</taxon>
        <taxon>Brevibacterium</taxon>
    </lineage>
</organism>
<sequence>MHNENELLIRNALIRTMDSSDSVHEAVLVRDGRIAAVGAEGTVRSIGSPGVVEFDADGRTVVPGFIDAHNHLSDVALKSKSVDCGTPPLETVDEVLSVVERYCATLPAGRWVRGVGFHFLKVREQRGPTRWELDEVAPDNPLLIKDNSGHASYVNSAALLASGLDECTPNPWGGHIDRDSRGRLTGTLYEAATNWVNTDLMLDYARNDRIAVIELISAKASEYLTLGITGIGDACVTPLISELYSEAAEMKMLPLTVQQLHASDHYFSQQTFRRGDVVD</sequence>
<dbReference type="InterPro" id="IPR011059">
    <property type="entry name" value="Metal-dep_hydrolase_composite"/>
</dbReference>
<accession>A0A366IRN7</accession>
<evidence type="ECO:0000313" key="2">
    <source>
        <dbReference type="EMBL" id="RBP74777.1"/>
    </source>
</evidence>
<keyword evidence="3" id="KW-1185">Reference proteome</keyword>
<feature type="domain" description="Amidohydrolase 3" evidence="1">
    <location>
        <begin position="53"/>
        <end position="258"/>
    </location>
</feature>
<dbReference type="SUPFAM" id="SSF51338">
    <property type="entry name" value="Composite domain of metallo-dependent hydrolases"/>
    <property type="match status" value="1"/>
</dbReference>
<evidence type="ECO:0000313" key="3">
    <source>
        <dbReference type="Proteomes" id="UP000253509"/>
    </source>
</evidence>
<dbReference type="Gene3D" id="3.20.20.140">
    <property type="entry name" value="Metal-dependent hydrolases"/>
    <property type="match status" value="1"/>
</dbReference>
<dbReference type="Gene3D" id="2.30.40.10">
    <property type="entry name" value="Urease, subunit C, domain 1"/>
    <property type="match status" value="1"/>
</dbReference>
<dbReference type="PANTHER" id="PTHR22642">
    <property type="entry name" value="IMIDAZOLONEPROPIONASE"/>
    <property type="match status" value="1"/>
</dbReference>
<dbReference type="Pfam" id="PF07969">
    <property type="entry name" value="Amidohydro_3"/>
    <property type="match status" value="1"/>
</dbReference>
<dbReference type="Gene3D" id="3.10.310.70">
    <property type="match status" value="1"/>
</dbReference>
<dbReference type="EMBL" id="QNSB01000001">
    <property type="protein sequence ID" value="RBP74777.1"/>
    <property type="molecule type" value="Genomic_DNA"/>
</dbReference>
<reference evidence="2 3" key="1">
    <citation type="submission" date="2018-06" db="EMBL/GenBank/DDBJ databases">
        <title>Freshwater and sediment microbial communities from various areas in North America, analyzing microbe dynamics in response to fracking.</title>
        <authorList>
            <person name="Lamendella R."/>
        </authorList>
    </citation>
    <scope>NUCLEOTIDE SEQUENCE [LARGE SCALE GENOMIC DNA]</scope>
    <source>
        <strain evidence="2 3">3b_TX</strain>
    </source>
</reference>